<keyword evidence="2" id="KW-1185">Reference proteome</keyword>
<evidence type="ECO:0000313" key="2">
    <source>
        <dbReference type="Proteomes" id="UP001499843"/>
    </source>
</evidence>
<dbReference type="Proteomes" id="UP001499843">
    <property type="component" value="Unassembled WGS sequence"/>
</dbReference>
<organism evidence="1 2">
    <name type="scientific">Nonomuraea monospora</name>
    <dbReference type="NCBI Taxonomy" id="568818"/>
    <lineage>
        <taxon>Bacteria</taxon>
        <taxon>Bacillati</taxon>
        <taxon>Actinomycetota</taxon>
        <taxon>Actinomycetes</taxon>
        <taxon>Streptosporangiales</taxon>
        <taxon>Streptosporangiaceae</taxon>
        <taxon>Nonomuraea</taxon>
    </lineage>
</organism>
<dbReference type="PANTHER" id="PTHR30483:SF6">
    <property type="entry name" value="PERIPLASMIC BINDING PROTEIN OF ABC TRANSPORTER FOR NATURAL AMINO ACIDS"/>
    <property type="match status" value="1"/>
</dbReference>
<dbReference type="SUPFAM" id="SSF53822">
    <property type="entry name" value="Periplasmic binding protein-like I"/>
    <property type="match status" value="1"/>
</dbReference>
<proteinExistence type="predicted"/>
<dbReference type="PANTHER" id="PTHR30483">
    <property type="entry name" value="LEUCINE-SPECIFIC-BINDING PROTEIN"/>
    <property type="match status" value="1"/>
</dbReference>
<reference evidence="2" key="1">
    <citation type="journal article" date="2019" name="Int. J. Syst. Evol. Microbiol.">
        <title>The Global Catalogue of Microorganisms (GCM) 10K type strain sequencing project: providing services to taxonomists for standard genome sequencing and annotation.</title>
        <authorList>
            <consortium name="The Broad Institute Genomics Platform"/>
            <consortium name="The Broad Institute Genome Sequencing Center for Infectious Disease"/>
            <person name="Wu L."/>
            <person name="Ma J."/>
        </authorList>
    </citation>
    <scope>NUCLEOTIDE SEQUENCE [LARGE SCALE GENOMIC DNA]</scope>
    <source>
        <strain evidence="2">JCM 16114</strain>
    </source>
</reference>
<dbReference type="InterPro" id="IPR028082">
    <property type="entry name" value="Peripla_BP_I"/>
</dbReference>
<dbReference type="EMBL" id="BAAAQX010000035">
    <property type="protein sequence ID" value="GAA2213793.1"/>
    <property type="molecule type" value="Genomic_DNA"/>
</dbReference>
<name>A0ABP5PQ62_9ACTN</name>
<dbReference type="CDD" id="cd06337">
    <property type="entry name" value="PBP1_ABC_ligand_binding-like"/>
    <property type="match status" value="1"/>
</dbReference>
<evidence type="ECO:0000313" key="1">
    <source>
        <dbReference type="EMBL" id="GAA2213793.1"/>
    </source>
</evidence>
<dbReference type="InterPro" id="IPR051010">
    <property type="entry name" value="BCAA_transport"/>
</dbReference>
<protein>
    <submittedName>
        <fullName evidence="1">Uncharacterized protein</fullName>
    </submittedName>
</protein>
<comment type="caution">
    <text evidence="1">The sequence shown here is derived from an EMBL/GenBank/DDBJ whole genome shotgun (WGS) entry which is preliminary data.</text>
</comment>
<dbReference type="RefSeq" id="WP_344490084.1">
    <property type="nucleotide sequence ID" value="NZ_BAAAQX010000035.1"/>
</dbReference>
<gene>
    <name evidence="1" type="ORF">GCM10009850_092560</name>
</gene>
<dbReference type="Gene3D" id="3.40.50.2300">
    <property type="match status" value="2"/>
</dbReference>
<accession>A0ABP5PQ62</accession>
<sequence length="308" mass="33560">MLPAVADACEELGVPCLSTAFPWQGFVYGRGGDPSRPFTWTHHFAWGLDDIADVFAELWQRYAPRPQVGCLWNDDLQGRLLRHPEYGFLPRARARGHLVDDPGGYHEPAAGFEEHIGHFLRADTEVITSAATEADLTLFYQQAAGHGLRPRLLTSSRWLAYPCTDQDSALSQAAVATLVYWSPRHPFRSGLTGATPAQLADAYEQRTGNRWLQPLGLAHALLEVAAHALATADDPADGRSVAAAIGRTRLDTIAGTLDWSAGPTPNVALVPLVGGQWQPGRRHRSELTIVTNTGLPEVQVEADLVPVR</sequence>